<evidence type="ECO:0000256" key="4">
    <source>
        <dbReference type="ARBA" id="ARBA00022692"/>
    </source>
</evidence>
<keyword evidence="4 9" id="KW-0812">Transmembrane</keyword>
<keyword evidence="3" id="KW-1003">Cell membrane</keyword>
<evidence type="ECO:0000256" key="8">
    <source>
        <dbReference type="SAM" id="MobiDB-lite"/>
    </source>
</evidence>
<accession>A0A1Y3U6X5</accession>
<evidence type="ECO:0000256" key="1">
    <source>
        <dbReference type="ARBA" id="ARBA00004651"/>
    </source>
</evidence>
<dbReference type="InterPro" id="IPR045276">
    <property type="entry name" value="YbiO_bact"/>
</dbReference>
<feature type="region of interest" description="Disordered" evidence="8">
    <location>
        <begin position="991"/>
        <end position="1041"/>
    </location>
</feature>
<feature type="transmembrane region" description="Helical" evidence="9">
    <location>
        <begin position="619"/>
        <end position="640"/>
    </location>
</feature>
<dbReference type="Gene3D" id="3.30.450.20">
    <property type="entry name" value="PAS domain"/>
    <property type="match status" value="2"/>
</dbReference>
<comment type="similarity">
    <text evidence="2">Belongs to the MscS (TC 1.A.23) family.</text>
</comment>
<sequence>MKMPRTLFRKTNVKIALLLAIVAVSMVVMGVLLSGMQESLSRSSYDTEMEEEASELKELLASAEEEASQNKETFDDIYQSKAMSVAFMAANDAGFEATDAKMAEYRQLLDVDNVLVVKSDGTIVAKAAETKANFSYARFNYLRECLATGEPSRAVEIELPGEDWLCRYYAARLDADTMVVIEQNPEELRLLDAETSSTESVLRNISVGQNGYVFALSAQTYLIEYHPDADLVGRDALDAGIDVAKLEDGAVAQLTLDGEELYCRVSLIGDTYYVCAVPESDMAASRMVTVAVILFVFFAVIATVTLYGIFVMRQEERDGHANDHLVRVGRLRYNREVGKRAAIFTLVGFIAIVAVSFYMQTLFALSTQSVVNKERASSIAETIDRVNDRADELTVQYDERYLSKARVAAYILEANPALATKPKMQELADVLQVSGVYLFDGSGSMMVSNAPYEHFSLSTDETDQSFAFWQLLQGVDSYVQEPTEDEMTGELVQYIGVATYDDAGYTNGFVQVMVHAGRLEELLRSVQIDHVLDGVKAGSGGFAFAVSKADGTISYYPDASIQGKQATEVGLKESQIRGGYDDYITIGGETFYASSVETPDYFVYVAGPEGELMAQRLPLTLATGLIALSCLAVVFCLIAFEPEHMPAPLRSMTEDPSADRVFEIETPSGRRTRTESAASRWLNRSLDWSHMTPEQKLGYVLRLFVGVSVVAVFFSVLFKDQIFGTNSVFGYILGGGWERGLNIFALTASVMTACVIFTLSWVVQKVLHLLSDALSARGETVCRLLVSLTKYGAILGTLYWCLATVGVDTGTLLASAGLLTLAISFGAKDLVTDLLSGLFIIFEGEFRVGDTISVGTNTGTVMEIGIRTTKINDGNDNVIVLRNSAISNVVNRTKLDSFATIDVEVSVGEDLPHLENVLKEALPRIAERQPMILDGPFYRGIVALSTSTMTIRVIARCSEKNRSALERNLKREMRLLLTRHDIAPYQLQFEHDEDDHSPLSEGEADELEGADSFVESQDASIGKYDEKRAKKDKDPDARPEA</sequence>
<evidence type="ECO:0000256" key="2">
    <source>
        <dbReference type="ARBA" id="ARBA00008017"/>
    </source>
</evidence>
<dbReference type="Pfam" id="PF00924">
    <property type="entry name" value="MS_channel_2nd"/>
    <property type="match status" value="1"/>
</dbReference>
<evidence type="ECO:0000313" key="13">
    <source>
        <dbReference type="Proteomes" id="UP000196560"/>
    </source>
</evidence>
<proteinExistence type="inferred from homology"/>
<organism evidence="12 13">
    <name type="scientific">Enorma massiliensis</name>
    <dbReference type="NCBI Taxonomy" id="1472761"/>
    <lineage>
        <taxon>Bacteria</taxon>
        <taxon>Bacillati</taxon>
        <taxon>Actinomycetota</taxon>
        <taxon>Coriobacteriia</taxon>
        <taxon>Coriobacteriales</taxon>
        <taxon>Coriobacteriaceae</taxon>
        <taxon>Enorma</taxon>
    </lineage>
</organism>
<evidence type="ECO:0000256" key="5">
    <source>
        <dbReference type="ARBA" id="ARBA00022989"/>
    </source>
</evidence>
<dbReference type="GO" id="GO:0008381">
    <property type="term" value="F:mechanosensitive monoatomic ion channel activity"/>
    <property type="evidence" value="ECO:0007669"/>
    <property type="project" value="InterPro"/>
</dbReference>
<dbReference type="PANTHER" id="PTHR30460:SF0">
    <property type="entry name" value="MODERATE CONDUCTANCE MECHANOSENSITIVE CHANNEL YBIO"/>
    <property type="match status" value="1"/>
</dbReference>
<evidence type="ECO:0000259" key="11">
    <source>
        <dbReference type="Pfam" id="PF21088"/>
    </source>
</evidence>
<dbReference type="InterPro" id="IPR023408">
    <property type="entry name" value="MscS_beta-dom_sf"/>
</dbReference>
<reference evidence="13" key="1">
    <citation type="submission" date="2017-04" db="EMBL/GenBank/DDBJ databases">
        <title>Function of individual gut microbiota members based on whole genome sequencing of pure cultures obtained from chicken caecum.</title>
        <authorList>
            <person name="Medvecky M."/>
            <person name="Cejkova D."/>
            <person name="Polansky O."/>
            <person name="Karasova D."/>
            <person name="Kubasova T."/>
            <person name="Cizek A."/>
            <person name="Rychlik I."/>
        </authorList>
    </citation>
    <scope>NUCLEOTIDE SEQUENCE [LARGE SCALE GENOMIC DNA]</scope>
    <source>
        <strain evidence="13">An70</strain>
    </source>
</reference>
<comment type="subcellular location">
    <subcellularLocation>
        <location evidence="1">Cell membrane</location>
        <topology evidence="1">Multi-pass membrane protein</topology>
    </subcellularLocation>
</comment>
<dbReference type="STRING" id="1118060.GCA_000311845_00925"/>
<feature type="transmembrane region" description="Helical" evidence="9">
    <location>
        <begin position="743"/>
        <end position="763"/>
    </location>
</feature>
<dbReference type="Proteomes" id="UP000196560">
    <property type="component" value="Unassembled WGS sequence"/>
</dbReference>
<dbReference type="InterPro" id="IPR010920">
    <property type="entry name" value="LSM_dom_sf"/>
</dbReference>
<evidence type="ECO:0000256" key="9">
    <source>
        <dbReference type="SAM" id="Phobius"/>
    </source>
</evidence>
<dbReference type="InterPro" id="IPR049142">
    <property type="entry name" value="MS_channel_1st"/>
</dbReference>
<dbReference type="Pfam" id="PF21088">
    <property type="entry name" value="MS_channel_1st"/>
    <property type="match status" value="1"/>
</dbReference>
<feature type="domain" description="Mechanosensitive ion channel transmembrane helices 2/3" evidence="11">
    <location>
        <begin position="788"/>
        <end position="828"/>
    </location>
</feature>
<dbReference type="InterPro" id="IPR011014">
    <property type="entry name" value="MscS_channel_TM-2"/>
</dbReference>
<feature type="transmembrane region" description="Helical" evidence="9">
    <location>
        <begin position="699"/>
        <end position="718"/>
    </location>
</feature>
<feature type="transmembrane region" description="Helical" evidence="9">
    <location>
        <begin position="287"/>
        <end position="310"/>
    </location>
</feature>
<keyword evidence="13" id="KW-1185">Reference proteome</keyword>
<dbReference type="Gene3D" id="3.30.70.100">
    <property type="match status" value="1"/>
</dbReference>
<feature type="coiled-coil region" evidence="7">
    <location>
        <begin position="46"/>
        <end position="73"/>
    </location>
</feature>
<feature type="transmembrane region" description="Helical" evidence="9">
    <location>
        <begin position="784"/>
        <end position="806"/>
    </location>
</feature>
<feature type="transmembrane region" description="Helical" evidence="9">
    <location>
        <begin position="341"/>
        <end position="359"/>
    </location>
</feature>
<dbReference type="GO" id="GO:0005886">
    <property type="term" value="C:plasma membrane"/>
    <property type="evidence" value="ECO:0007669"/>
    <property type="project" value="UniProtKB-SubCell"/>
</dbReference>
<keyword evidence="5 9" id="KW-1133">Transmembrane helix</keyword>
<keyword evidence="6 9" id="KW-0472">Membrane</keyword>
<evidence type="ECO:0000256" key="3">
    <source>
        <dbReference type="ARBA" id="ARBA00022475"/>
    </source>
</evidence>
<dbReference type="PANTHER" id="PTHR30460">
    <property type="entry name" value="MODERATE CONDUCTANCE MECHANOSENSITIVE CHANNEL YBIO"/>
    <property type="match status" value="1"/>
</dbReference>
<gene>
    <name evidence="12" type="ORF">B5G21_00910</name>
</gene>
<dbReference type="Gene3D" id="1.10.287.1260">
    <property type="match status" value="1"/>
</dbReference>
<dbReference type="InterPro" id="IPR006685">
    <property type="entry name" value="MscS_channel_2nd"/>
</dbReference>
<protein>
    <submittedName>
        <fullName evidence="12">Small-conductance mechanosensitive channel</fullName>
    </submittedName>
</protein>
<dbReference type="AlphaFoldDB" id="A0A1Y3U6X5"/>
<name>A0A1Y3U6X5_9ACTN</name>
<dbReference type="SUPFAM" id="SSF50182">
    <property type="entry name" value="Sm-like ribonucleoproteins"/>
    <property type="match status" value="1"/>
</dbReference>
<evidence type="ECO:0000259" key="10">
    <source>
        <dbReference type="Pfam" id="PF00924"/>
    </source>
</evidence>
<dbReference type="SUPFAM" id="SSF82861">
    <property type="entry name" value="Mechanosensitive channel protein MscS (YggB), transmembrane region"/>
    <property type="match status" value="1"/>
</dbReference>
<evidence type="ECO:0000313" key="12">
    <source>
        <dbReference type="EMBL" id="OUN44531.1"/>
    </source>
</evidence>
<keyword evidence="7" id="KW-0175">Coiled coil</keyword>
<comment type="caution">
    <text evidence="12">The sequence shown here is derived from an EMBL/GenBank/DDBJ whole genome shotgun (WGS) entry which is preliminary data.</text>
</comment>
<dbReference type="EMBL" id="NFHO01000001">
    <property type="protein sequence ID" value="OUN44531.1"/>
    <property type="molecule type" value="Genomic_DNA"/>
</dbReference>
<feature type="domain" description="Mechanosensitive ion channel MscS" evidence="10">
    <location>
        <begin position="829"/>
        <end position="893"/>
    </location>
</feature>
<dbReference type="eggNOG" id="COG0668">
    <property type="taxonomic scope" value="Bacteria"/>
</dbReference>
<evidence type="ECO:0000256" key="7">
    <source>
        <dbReference type="SAM" id="Coils"/>
    </source>
</evidence>
<feature type="compositionally biased region" description="Basic and acidic residues" evidence="8">
    <location>
        <begin position="1023"/>
        <end position="1041"/>
    </location>
</feature>
<dbReference type="Gene3D" id="2.30.30.60">
    <property type="match status" value="1"/>
</dbReference>
<evidence type="ECO:0000256" key="6">
    <source>
        <dbReference type="ARBA" id="ARBA00023136"/>
    </source>
</evidence>